<evidence type="ECO:0000256" key="1">
    <source>
        <dbReference type="SAM" id="MobiDB-lite"/>
    </source>
</evidence>
<feature type="compositionally biased region" description="Low complexity" evidence="1">
    <location>
        <begin position="518"/>
        <end position="528"/>
    </location>
</feature>
<keyword evidence="2" id="KW-1133">Transmembrane helix</keyword>
<dbReference type="AlphaFoldDB" id="A0A1G2QBZ4"/>
<evidence type="ECO:0000259" key="4">
    <source>
        <dbReference type="Pfam" id="PF25990"/>
    </source>
</evidence>
<dbReference type="STRING" id="1802436.A2370_00975"/>
<feature type="domain" description="YknX-like beta-barrel" evidence="4">
    <location>
        <begin position="346"/>
        <end position="416"/>
    </location>
</feature>
<dbReference type="SUPFAM" id="SSF111369">
    <property type="entry name" value="HlyD-like secretion proteins"/>
    <property type="match status" value="2"/>
</dbReference>
<keyword evidence="2" id="KW-0472">Membrane</keyword>
<dbReference type="GO" id="GO:1990281">
    <property type="term" value="C:efflux pump complex"/>
    <property type="evidence" value="ECO:0007669"/>
    <property type="project" value="TreeGrafter"/>
</dbReference>
<accession>A0A1G2QBZ4</accession>
<dbReference type="PANTHER" id="PTHR30469:SF33">
    <property type="entry name" value="SLR1207 PROTEIN"/>
    <property type="match status" value="1"/>
</dbReference>
<name>A0A1G2QBZ4_9BACT</name>
<gene>
    <name evidence="5" type="ORF">A2370_00975</name>
</gene>
<dbReference type="InterPro" id="IPR058625">
    <property type="entry name" value="MdtA-like_BSH"/>
</dbReference>
<dbReference type="Proteomes" id="UP000176222">
    <property type="component" value="Unassembled WGS sequence"/>
</dbReference>
<dbReference type="EMBL" id="MHTH01000019">
    <property type="protein sequence ID" value="OHA57953.1"/>
    <property type="molecule type" value="Genomic_DNA"/>
</dbReference>
<organism evidence="5 6">
    <name type="scientific">Candidatus Vogelbacteria bacterium RIFOXYB1_FULL_42_16</name>
    <dbReference type="NCBI Taxonomy" id="1802436"/>
    <lineage>
        <taxon>Bacteria</taxon>
        <taxon>Candidatus Vogeliibacteriota</taxon>
    </lineage>
</organism>
<dbReference type="Pfam" id="PF25917">
    <property type="entry name" value="BSH_RND"/>
    <property type="match status" value="1"/>
</dbReference>
<evidence type="ECO:0000313" key="5">
    <source>
        <dbReference type="EMBL" id="OHA57953.1"/>
    </source>
</evidence>
<keyword evidence="2" id="KW-0812">Transmembrane</keyword>
<evidence type="ECO:0000259" key="3">
    <source>
        <dbReference type="Pfam" id="PF25917"/>
    </source>
</evidence>
<proteinExistence type="predicted"/>
<dbReference type="Gene3D" id="2.40.50.100">
    <property type="match status" value="1"/>
</dbReference>
<dbReference type="Gene3D" id="2.40.30.170">
    <property type="match status" value="1"/>
</dbReference>
<dbReference type="GO" id="GO:0015562">
    <property type="term" value="F:efflux transmembrane transporter activity"/>
    <property type="evidence" value="ECO:0007669"/>
    <property type="project" value="TreeGrafter"/>
</dbReference>
<evidence type="ECO:0000313" key="6">
    <source>
        <dbReference type="Proteomes" id="UP000176222"/>
    </source>
</evidence>
<dbReference type="InterPro" id="IPR058636">
    <property type="entry name" value="Beta-barrel_YknX"/>
</dbReference>
<dbReference type="PANTHER" id="PTHR30469">
    <property type="entry name" value="MULTIDRUG RESISTANCE PROTEIN MDTA"/>
    <property type="match status" value="1"/>
</dbReference>
<reference evidence="5 6" key="1">
    <citation type="journal article" date="2016" name="Nat. Commun.">
        <title>Thousands of microbial genomes shed light on interconnected biogeochemical processes in an aquifer system.</title>
        <authorList>
            <person name="Anantharaman K."/>
            <person name="Brown C.T."/>
            <person name="Hug L.A."/>
            <person name="Sharon I."/>
            <person name="Castelle C.J."/>
            <person name="Probst A.J."/>
            <person name="Thomas B.C."/>
            <person name="Singh A."/>
            <person name="Wilkins M.J."/>
            <person name="Karaoz U."/>
            <person name="Brodie E.L."/>
            <person name="Williams K.H."/>
            <person name="Hubbard S.S."/>
            <person name="Banfield J.F."/>
        </authorList>
    </citation>
    <scope>NUCLEOTIDE SEQUENCE [LARGE SCALE GENOMIC DNA]</scope>
</reference>
<comment type="caution">
    <text evidence="5">The sequence shown here is derived from an EMBL/GenBank/DDBJ whole genome shotgun (WGS) entry which is preliminary data.</text>
</comment>
<dbReference type="Gene3D" id="2.40.420.20">
    <property type="match status" value="1"/>
</dbReference>
<evidence type="ECO:0000256" key="2">
    <source>
        <dbReference type="SAM" id="Phobius"/>
    </source>
</evidence>
<feature type="transmembrane region" description="Helical" evidence="2">
    <location>
        <begin position="12"/>
        <end position="33"/>
    </location>
</feature>
<protein>
    <submittedName>
        <fullName evidence="5">Uncharacterized protein</fullName>
    </submittedName>
</protein>
<feature type="domain" description="Multidrug resistance protein MdtA-like barrel-sandwich hybrid" evidence="3">
    <location>
        <begin position="72"/>
        <end position="334"/>
    </location>
</feature>
<sequence length="534" mass="57739">MNRYLRTRKYLLEHKIITIIGLIVLIVIGYYSYRYFWAGSSETKYVIAAVEKGEIVSVVTGSGQVSSASEFDIKPKASGEVVYLGAKSGDRVGAGQLLVQLDARDAQIALENAQIALAKITEGAGGDSGETKDYEDSLKNIDDTFIDLPVVLEGMNQIVNNYTVSVYKTNPVNERARDYYNQALKSYWTAYRQYDKDLNSYRGLNRPIPNSVVDSLNDSTYEMVKLVTQALKDLNTFVAYTYYYYDVGTRTGDIATDKTNLDTWIATVSTLLSDLGTSHNTLKNSQLDIQAQVLAVRQKELAYQNYFVYAPFSGVIGQMTIDRFDTVSAGSSIGILASDQKEANISLNEVDVVKVKRGQKATLTFDAIDGLEIVGTVTEVDAVGTVSSGVVSYNVKIIFNTQDGRVKSGMSVSASIENEVKKDILVVPSGAIKNSARGNYVDTVSASEKISSNRGVVLSSATTSQQVKIGLSDDLNTEIISGLKEGDKVIARTIVSSATKQSAPPSIFGSSGGGSRSGTGTRSSASARNSSFPH</sequence>
<dbReference type="Pfam" id="PF25990">
    <property type="entry name" value="Beta-barrel_YknX"/>
    <property type="match status" value="1"/>
</dbReference>
<feature type="region of interest" description="Disordered" evidence="1">
    <location>
        <begin position="500"/>
        <end position="534"/>
    </location>
</feature>